<dbReference type="EMBL" id="CAKOGP040000624">
    <property type="protein sequence ID" value="CAJ1937275.1"/>
    <property type="molecule type" value="Genomic_DNA"/>
</dbReference>
<dbReference type="Gene3D" id="3.10.450.50">
    <property type="match status" value="2"/>
</dbReference>
<dbReference type="NCBIfam" id="TIGR02246">
    <property type="entry name" value="SgcJ/EcaC family oxidoreductase"/>
    <property type="match status" value="2"/>
</dbReference>
<dbReference type="InterPro" id="IPR011944">
    <property type="entry name" value="Steroid_delta5-4_isomerase"/>
</dbReference>
<comment type="caution">
    <text evidence="3">The sequence shown here is derived from an EMBL/GenBank/DDBJ whole genome shotgun (WGS) entry which is preliminary data.</text>
</comment>
<dbReference type="GO" id="GO:0004683">
    <property type="term" value="F:calcium/calmodulin-dependent protein kinase activity"/>
    <property type="evidence" value="ECO:0007669"/>
    <property type="project" value="InterPro"/>
</dbReference>
<keyword evidence="4" id="KW-1185">Reference proteome</keyword>
<evidence type="ECO:0000313" key="4">
    <source>
        <dbReference type="Proteomes" id="UP001295423"/>
    </source>
</evidence>
<proteinExistence type="predicted"/>
<evidence type="ECO:0000256" key="1">
    <source>
        <dbReference type="SAM" id="SignalP"/>
    </source>
</evidence>
<gene>
    <name evidence="3" type="ORF">CYCCA115_LOCUS5586</name>
</gene>
<dbReference type="InterPro" id="IPR013543">
    <property type="entry name" value="Ca/CaM-dep_prot_kinase-assoc"/>
</dbReference>
<dbReference type="Proteomes" id="UP001295423">
    <property type="component" value="Unassembled WGS sequence"/>
</dbReference>
<organism evidence="3 4">
    <name type="scientific">Cylindrotheca closterium</name>
    <dbReference type="NCBI Taxonomy" id="2856"/>
    <lineage>
        <taxon>Eukaryota</taxon>
        <taxon>Sar</taxon>
        <taxon>Stramenopiles</taxon>
        <taxon>Ochrophyta</taxon>
        <taxon>Bacillariophyta</taxon>
        <taxon>Bacillariophyceae</taxon>
        <taxon>Bacillariophycidae</taxon>
        <taxon>Bacillariales</taxon>
        <taxon>Bacillariaceae</taxon>
        <taxon>Cylindrotheca</taxon>
    </lineage>
</organism>
<dbReference type="GO" id="GO:0005516">
    <property type="term" value="F:calmodulin binding"/>
    <property type="evidence" value="ECO:0007669"/>
    <property type="project" value="InterPro"/>
</dbReference>
<feature type="chain" id="PRO_5042100762" description="Calcium/calmodulin-dependent protein kinase II association-domain domain-containing protein" evidence="1">
    <location>
        <begin position="20"/>
        <end position="452"/>
    </location>
</feature>
<feature type="signal peptide" evidence="1">
    <location>
        <begin position="1"/>
        <end position="19"/>
    </location>
</feature>
<name>A0AAD2FFN6_9STRA</name>
<evidence type="ECO:0000313" key="3">
    <source>
        <dbReference type="EMBL" id="CAJ1937275.1"/>
    </source>
</evidence>
<dbReference type="InterPro" id="IPR032710">
    <property type="entry name" value="NTF2-like_dom_sf"/>
</dbReference>
<dbReference type="AlphaFoldDB" id="A0AAD2FFN6"/>
<evidence type="ECO:0000259" key="2">
    <source>
        <dbReference type="Pfam" id="PF08332"/>
    </source>
</evidence>
<accession>A0AAD2FFN6</accession>
<reference evidence="3" key="1">
    <citation type="submission" date="2023-08" db="EMBL/GenBank/DDBJ databases">
        <authorList>
            <person name="Audoor S."/>
            <person name="Bilcke G."/>
        </authorList>
    </citation>
    <scope>NUCLEOTIDE SEQUENCE</scope>
</reference>
<dbReference type="SUPFAM" id="SSF54427">
    <property type="entry name" value="NTF2-like"/>
    <property type="match status" value="2"/>
</dbReference>
<protein>
    <recommendedName>
        <fullName evidence="2">Calcium/calmodulin-dependent protein kinase II association-domain domain-containing protein</fullName>
    </recommendedName>
</protein>
<feature type="domain" description="Calcium/calmodulin-dependent protein kinase II association-domain" evidence="2">
    <location>
        <begin position="324"/>
        <end position="442"/>
    </location>
</feature>
<sequence>MKLSMNVFVAALAIGSTGAFVLPQAGSVRNINPALDATLIENWELTQDGSIVGQTQGHPDMTDGEIISTSPLVNPQAAVPASFVSTRSGSQYLLGTPRTTNVPAQVYPPPSPAATTDDNSITISRETFLAGGAIAAVAALTAGVSTVLGGGTTNDIAASSSTVRGAPTSNPMMAAKSGPEFSKFTPGPVEPTNEILTPREVSDLFELWNLALKTGNPDTVAMRYADGAVLLPTKSDIPRSDYAGIRDYFVHFLEKKPTGRILESYISTSPGSAMDVGIYEFAFENGMRIRARYSFLYKLVDGQWKIKHHHSSGMPETPGQVISEAEVRGLFDLWNDALLTGDSDAVTKRYAKGAVLLPTVSDIPRTTYAGIKDYFDHFLELKPKGKIIESYVSIGENWCKDVGIYEFLKGTDGTSVRARYSFVYVFEDGEWKISHHHSSLMPEELLAKAKKA</sequence>
<keyword evidence="1" id="KW-0732">Signal</keyword>
<dbReference type="Pfam" id="PF08332">
    <property type="entry name" value="CaMKII_AD"/>
    <property type="match status" value="2"/>
</dbReference>
<feature type="domain" description="Calcium/calmodulin-dependent protein kinase II association-domain" evidence="2">
    <location>
        <begin position="199"/>
        <end position="315"/>
    </location>
</feature>